<dbReference type="PANTHER" id="PTHR22589:SF103">
    <property type="entry name" value="CARNITINE O-ACETYL-TRANSFERASE, ISOFORM A-RELATED"/>
    <property type="match status" value="1"/>
</dbReference>
<dbReference type="OMA" id="NNESIMR"/>
<sequence>MKAAGTMTMLKHTRNSWRTCSLLLETMGKTSAYTKVALSAQPTVTFATESKSNLPKLPLPTLRSTVSKFIRFARPLQKDADYQKTIAIANSFMRSREADILQSYLEDRAVKMNNWLTPWWIDKAYLEARTPLPIVTNPGVSFPMWNYSGIDGQIETAAKVAQSALKFYLIIMNDELPQERVGDVYLDMKQYKYLFGTTRIPALLKDKILYGNQYQPLPKHFVVMRNGHLFRVPAFDSNGRLLSVKQLENELKQYVMPTSGDICKCPVGVVTSEYRVGNSNDFWEGENTNAESVRCVEEALFVLCIDKPMEGIPGASALDLQSLQCLHGGGCENNSHNRWFDKTLQVII</sequence>
<dbReference type="OrthoDB" id="240216at2759"/>
<protein>
    <submittedName>
        <fullName evidence="5">Carnitine O-acetyltransferase</fullName>
    </submittedName>
</protein>
<accession>A0A0B2UYP5</accession>
<evidence type="ECO:0000313" key="5">
    <source>
        <dbReference type="EMBL" id="KHN74304.1"/>
    </source>
</evidence>
<name>A0A0B2UYP5_TOXCA</name>
<organism evidence="5 6">
    <name type="scientific">Toxocara canis</name>
    <name type="common">Canine roundworm</name>
    <dbReference type="NCBI Taxonomy" id="6265"/>
    <lineage>
        <taxon>Eukaryota</taxon>
        <taxon>Metazoa</taxon>
        <taxon>Ecdysozoa</taxon>
        <taxon>Nematoda</taxon>
        <taxon>Chromadorea</taxon>
        <taxon>Rhabditida</taxon>
        <taxon>Spirurina</taxon>
        <taxon>Ascaridomorpha</taxon>
        <taxon>Ascaridoidea</taxon>
        <taxon>Toxocaridae</taxon>
        <taxon>Toxocara</taxon>
    </lineage>
</organism>
<feature type="domain" description="Choline/carnitine acyltransferase" evidence="4">
    <location>
        <begin position="57"/>
        <end position="348"/>
    </location>
</feature>
<dbReference type="Gene3D" id="3.30.559.10">
    <property type="entry name" value="Chloramphenicol acetyltransferase-like domain"/>
    <property type="match status" value="1"/>
</dbReference>
<evidence type="ECO:0000256" key="2">
    <source>
        <dbReference type="ARBA" id="ARBA00022679"/>
    </source>
</evidence>
<comment type="caution">
    <text evidence="5">The sequence shown here is derived from an EMBL/GenBank/DDBJ whole genome shotgun (WGS) entry which is preliminary data.</text>
</comment>
<comment type="similarity">
    <text evidence="1">Belongs to the carnitine/choline acetyltransferase family.</text>
</comment>
<dbReference type="GO" id="GO:0005777">
    <property type="term" value="C:peroxisome"/>
    <property type="evidence" value="ECO:0007669"/>
    <property type="project" value="TreeGrafter"/>
</dbReference>
<dbReference type="STRING" id="6265.A0A0B2UYP5"/>
<reference evidence="5" key="1">
    <citation type="submission" date="2014-11" db="EMBL/GenBank/DDBJ databases">
        <title>Genetic blueprint of the zoonotic pathogen Toxocara canis.</title>
        <authorList>
            <person name="Zhu X.-Q."/>
            <person name="Korhonen P.K."/>
            <person name="Cai H."/>
            <person name="Young N.D."/>
            <person name="Nejsum P."/>
            <person name="von Samson-Himmelstjerna G."/>
            <person name="Boag P.R."/>
            <person name="Tan P."/>
            <person name="Li Q."/>
            <person name="Min J."/>
            <person name="Yang Y."/>
            <person name="Wang X."/>
            <person name="Fang X."/>
            <person name="Hall R.S."/>
            <person name="Hofmann A."/>
            <person name="Sternberg P.W."/>
            <person name="Jex A.R."/>
            <person name="Gasser R.B."/>
        </authorList>
    </citation>
    <scope>NUCLEOTIDE SEQUENCE [LARGE SCALE GENOMIC DNA]</scope>
    <source>
        <strain evidence="5">PN_DK_2014</strain>
    </source>
</reference>
<dbReference type="Proteomes" id="UP000031036">
    <property type="component" value="Unassembled WGS sequence"/>
</dbReference>
<keyword evidence="2 5" id="KW-0808">Transferase</keyword>
<evidence type="ECO:0000259" key="4">
    <source>
        <dbReference type="Pfam" id="PF00755"/>
    </source>
</evidence>
<dbReference type="InterPro" id="IPR039551">
    <property type="entry name" value="Cho/carn_acyl_trans"/>
</dbReference>
<evidence type="ECO:0000313" key="6">
    <source>
        <dbReference type="Proteomes" id="UP000031036"/>
    </source>
</evidence>
<dbReference type="SUPFAM" id="SSF52777">
    <property type="entry name" value="CoA-dependent acyltransferases"/>
    <property type="match status" value="1"/>
</dbReference>
<dbReference type="Gene3D" id="3.30.559.70">
    <property type="entry name" value="Choline/Carnitine o-acyltransferase, domain 2"/>
    <property type="match status" value="1"/>
</dbReference>
<dbReference type="AlphaFoldDB" id="A0A0B2UYP5"/>
<dbReference type="EMBL" id="JPKZ01002932">
    <property type="protein sequence ID" value="KHN74304.1"/>
    <property type="molecule type" value="Genomic_DNA"/>
</dbReference>
<proteinExistence type="inferred from homology"/>
<keyword evidence="6" id="KW-1185">Reference proteome</keyword>
<dbReference type="GO" id="GO:0004092">
    <property type="term" value="F:carnitine O-acetyltransferase activity"/>
    <property type="evidence" value="ECO:0007669"/>
    <property type="project" value="TreeGrafter"/>
</dbReference>
<evidence type="ECO:0000256" key="1">
    <source>
        <dbReference type="ARBA" id="ARBA00005232"/>
    </source>
</evidence>
<keyword evidence="3" id="KW-0012">Acyltransferase</keyword>
<dbReference type="Pfam" id="PF00755">
    <property type="entry name" value="Carn_acyltransf"/>
    <property type="match status" value="1"/>
</dbReference>
<dbReference type="InterPro" id="IPR042231">
    <property type="entry name" value="Cho/carn_acyl_trans_2"/>
</dbReference>
<dbReference type="InterPro" id="IPR023213">
    <property type="entry name" value="CAT-like_dom_sf"/>
</dbReference>
<dbReference type="PANTHER" id="PTHR22589">
    <property type="entry name" value="CARNITINE O-ACYLTRANSFERASE"/>
    <property type="match status" value="1"/>
</dbReference>
<dbReference type="GO" id="GO:0019254">
    <property type="term" value="P:carnitine metabolic process, CoA-linked"/>
    <property type="evidence" value="ECO:0007669"/>
    <property type="project" value="TreeGrafter"/>
</dbReference>
<evidence type="ECO:0000256" key="3">
    <source>
        <dbReference type="ARBA" id="ARBA00023315"/>
    </source>
</evidence>
<gene>
    <name evidence="5" type="primary">Crat</name>
    <name evidence="5" type="ORF">Tcan_17312</name>
</gene>
<dbReference type="InterPro" id="IPR000542">
    <property type="entry name" value="Carn_acyl_trans"/>
</dbReference>